<reference evidence="2 3" key="1">
    <citation type="journal article" date="2016" name="Genome Announc.">
        <title>Complete Genome Sequence of Thiostrepton-Producing Streptomyces laurentii ATCC 31255.</title>
        <authorList>
            <person name="Doi K."/>
            <person name="Fujino Y."/>
            <person name="Nagayoshi Y."/>
            <person name="Ohshima T."/>
            <person name="Ogata S."/>
        </authorList>
    </citation>
    <scope>NUCLEOTIDE SEQUENCE [LARGE SCALE GENOMIC DNA]</scope>
    <source>
        <strain evidence="2 3">ATCC 31255</strain>
    </source>
</reference>
<organism evidence="2 3">
    <name type="scientific">Streptomyces laurentii</name>
    <dbReference type="NCBI Taxonomy" id="39478"/>
    <lineage>
        <taxon>Bacteria</taxon>
        <taxon>Bacillati</taxon>
        <taxon>Actinomycetota</taxon>
        <taxon>Actinomycetes</taxon>
        <taxon>Kitasatosporales</taxon>
        <taxon>Streptomycetaceae</taxon>
        <taxon>Streptomyces</taxon>
    </lineage>
</organism>
<dbReference type="InterPro" id="IPR036366">
    <property type="entry name" value="PGBDSf"/>
</dbReference>
<keyword evidence="1" id="KW-0732">Signal</keyword>
<protein>
    <recommendedName>
        <fullName evidence="4">Peptidoglycan binding-like domain-containing protein</fullName>
    </recommendedName>
</protein>
<dbReference type="EMBL" id="AP017424">
    <property type="protein sequence ID" value="BAU81316.1"/>
    <property type="molecule type" value="Genomic_DNA"/>
</dbReference>
<dbReference type="Proteomes" id="UP000217676">
    <property type="component" value="Chromosome"/>
</dbReference>
<dbReference type="KEGG" id="slau:SLA_0361"/>
<keyword evidence="3" id="KW-1185">Reference proteome</keyword>
<dbReference type="SUPFAM" id="SSF47090">
    <property type="entry name" value="PGBD-like"/>
    <property type="match status" value="1"/>
</dbReference>
<feature type="chain" id="PRO_5007817929" description="Peptidoglycan binding-like domain-containing protein" evidence="1">
    <location>
        <begin position="29"/>
        <end position="150"/>
    </location>
</feature>
<dbReference type="AlphaFoldDB" id="A0A160NU75"/>
<evidence type="ECO:0000313" key="3">
    <source>
        <dbReference type="Proteomes" id="UP000217676"/>
    </source>
</evidence>
<name>A0A160NU75_STRLU</name>
<dbReference type="InterPro" id="IPR036365">
    <property type="entry name" value="PGBD-like_sf"/>
</dbReference>
<gene>
    <name evidence="2" type="ORF">SLA_0361</name>
</gene>
<dbReference type="Gene3D" id="1.10.101.10">
    <property type="entry name" value="PGBD-like superfamily/PGBD"/>
    <property type="match status" value="1"/>
</dbReference>
<accession>A0A160NU75</accession>
<evidence type="ECO:0000256" key="1">
    <source>
        <dbReference type="SAM" id="SignalP"/>
    </source>
</evidence>
<feature type="signal peptide" evidence="1">
    <location>
        <begin position="1"/>
        <end position="28"/>
    </location>
</feature>
<dbReference type="RefSeq" id="WP_359877956.1">
    <property type="nucleotide sequence ID" value="NZ_JBEYHT010000026.1"/>
</dbReference>
<evidence type="ECO:0008006" key="4">
    <source>
        <dbReference type="Google" id="ProtNLM"/>
    </source>
</evidence>
<proteinExistence type="predicted"/>
<evidence type="ECO:0000313" key="2">
    <source>
        <dbReference type="EMBL" id="BAU81316.1"/>
    </source>
</evidence>
<sequence length="150" mass="15642">MRKKIASLAAIAIMAGGLGLTTAGTSQAAVPTRASVTSTTSAASVAAASYNLGLTTNQGKYMQCWLNHAGWGSLVVDGQLGNASWKAIQRLLAHSWGYTGAIDGVAGPNTIEALQRLLIWWDYNGRIDGIVGPATELAFSRLANSRASFC</sequence>